<dbReference type="PANTHER" id="PTHR39614">
    <property type="entry name" value="INTEGRAL MEMBRANE PROTEIN"/>
    <property type="match status" value="1"/>
</dbReference>
<dbReference type="Pfam" id="PF20684">
    <property type="entry name" value="Fung_rhodopsin"/>
    <property type="match status" value="1"/>
</dbReference>
<feature type="transmembrane region" description="Helical" evidence="2">
    <location>
        <begin position="104"/>
        <end position="124"/>
    </location>
</feature>
<proteinExistence type="predicted"/>
<feature type="compositionally biased region" description="Basic residues" evidence="1">
    <location>
        <begin position="357"/>
        <end position="371"/>
    </location>
</feature>
<feature type="transmembrane region" description="Helical" evidence="2">
    <location>
        <begin position="174"/>
        <end position="198"/>
    </location>
</feature>
<reference evidence="4 5" key="1">
    <citation type="submission" date="2016-10" db="EMBL/GenBank/DDBJ databases">
        <title>Proteomics and genomics reveal pathogen-plant mechanisms compatible with a hemibiotrophic lifestyle of Diplodia corticola.</title>
        <authorList>
            <person name="Fernandes I."/>
            <person name="De Jonge R."/>
            <person name="Van De Peer Y."/>
            <person name="Devreese B."/>
            <person name="Alves A."/>
            <person name="Esteves A.C."/>
        </authorList>
    </citation>
    <scope>NUCLEOTIDE SEQUENCE [LARGE SCALE GENOMIC DNA]</scope>
    <source>
        <strain evidence="4 5">CBS 112549</strain>
    </source>
</reference>
<keyword evidence="2" id="KW-0472">Membrane</keyword>
<feature type="transmembrane region" description="Helical" evidence="2">
    <location>
        <begin position="23"/>
        <end position="46"/>
    </location>
</feature>
<accession>A0A1J9S5Y3</accession>
<evidence type="ECO:0000259" key="3">
    <source>
        <dbReference type="Pfam" id="PF20684"/>
    </source>
</evidence>
<keyword evidence="2" id="KW-0812">Transmembrane</keyword>
<dbReference type="EMBL" id="MNUE01000019">
    <property type="protein sequence ID" value="OJD35021.1"/>
    <property type="molecule type" value="Genomic_DNA"/>
</dbReference>
<evidence type="ECO:0000313" key="5">
    <source>
        <dbReference type="Proteomes" id="UP000183809"/>
    </source>
</evidence>
<feature type="compositionally biased region" description="Gly residues" evidence="1">
    <location>
        <begin position="450"/>
        <end position="486"/>
    </location>
</feature>
<dbReference type="InterPro" id="IPR049326">
    <property type="entry name" value="Rhodopsin_dom_fungi"/>
</dbReference>
<feature type="transmembrane region" description="Helical" evidence="2">
    <location>
        <begin position="58"/>
        <end position="78"/>
    </location>
</feature>
<feature type="transmembrane region" description="Helical" evidence="2">
    <location>
        <begin position="210"/>
        <end position="231"/>
    </location>
</feature>
<name>A0A1J9S5Y3_9PEZI</name>
<dbReference type="STRING" id="236234.A0A1J9S5Y3"/>
<feature type="region of interest" description="Disordered" evidence="1">
    <location>
        <begin position="447"/>
        <end position="507"/>
    </location>
</feature>
<dbReference type="Proteomes" id="UP000183809">
    <property type="component" value="Unassembled WGS sequence"/>
</dbReference>
<feature type="compositionally biased region" description="Basic residues" evidence="1">
    <location>
        <begin position="303"/>
        <end position="315"/>
    </location>
</feature>
<keyword evidence="2" id="KW-1133">Transmembrane helix</keyword>
<protein>
    <recommendedName>
        <fullName evidence="3">Rhodopsin domain-containing protein</fullName>
    </recommendedName>
</protein>
<feature type="region of interest" description="Disordered" evidence="1">
    <location>
        <begin position="297"/>
        <end position="371"/>
    </location>
</feature>
<feature type="domain" description="Rhodopsin" evidence="3">
    <location>
        <begin position="42"/>
        <end position="273"/>
    </location>
</feature>
<dbReference type="OrthoDB" id="3918601at2759"/>
<comment type="caution">
    <text evidence="4">The sequence shown here is derived from an EMBL/GenBank/DDBJ whole genome shotgun (WGS) entry which is preliminary data.</text>
</comment>
<dbReference type="RefSeq" id="XP_020131281.1">
    <property type="nucleotide sequence ID" value="XM_020272112.1"/>
</dbReference>
<dbReference type="GeneID" id="31012371"/>
<feature type="transmembrane region" description="Helical" evidence="2">
    <location>
        <begin position="131"/>
        <end position="154"/>
    </location>
</feature>
<keyword evidence="5" id="KW-1185">Reference proteome</keyword>
<gene>
    <name evidence="4" type="ORF">BKCO1_1900083</name>
</gene>
<dbReference type="AlphaFoldDB" id="A0A1J9S5Y3"/>
<sequence>MAEPLASRVVPAPYQISDDDKRGLVMVVTTTTVCFVACCLAVRIYIRTNVREWKRDDSLLAVTTLFSFFQAATVYLQVQEGLGLKHLDPARLSRLGKANLAQQLLYIFTLFLSKLVVCLLYLRLTASKKHAVLAYGTMAFCAAWIVTSFVMISINCNPVAIFTKGLDVCGDFTWRWLVIGIFDCLTELLIFFNAIYLVAGLHMALRLKVIVILAFSIRLPVIIGSALRMHYIRGFVHPDSEPTSFHSAYSVISGQFQLDFAIMASTISCIGPFLRPFEKEGGGGSSYRRRYYASHHHDQYPSQHHRSGGGGGHRRSFNDNISFDTAIQMGPVNHHHHGGKPTALPLSSSSSSSSSGAKKHQHQHQHKHKISLGHRGSAFFIRAASPAPGSGDGPPAGMSLELRPDFCEHAAGAARGSTANATELDQLSLESNDSRRMIIAKKTTFRVESEGGGGSGGGGGEWDRQGGGVDVGAGGGGGWGRFAGPGGERRSAGSVADVGVGRAYSRD</sequence>
<organism evidence="4 5">
    <name type="scientific">Diplodia corticola</name>
    <dbReference type="NCBI Taxonomy" id="236234"/>
    <lineage>
        <taxon>Eukaryota</taxon>
        <taxon>Fungi</taxon>
        <taxon>Dikarya</taxon>
        <taxon>Ascomycota</taxon>
        <taxon>Pezizomycotina</taxon>
        <taxon>Dothideomycetes</taxon>
        <taxon>Dothideomycetes incertae sedis</taxon>
        <taxon>Botryosphaeriales</taxon>
        <taxon>Botryosphaeriaceae</taxon>
        <taxon>Diplodia</taxon>
    </lineage>
</organism>
<evidence type="ECO:0000313" key="4">
    <source>
        <dbReference type="EMBL" id="OJD35021.1"/>
    </source>
</evidence>
<evidence type="ECO:0000256" key="2">
    <source>
        <dbReference type="SAM" id="Phobius"/>
    </source>
</evidence>
<dbReference type="PANTHER" id="PTHR39614:SF2">
    <property type="entry name" value="INTEGRAL MEMBRANE PROTEIN"/>
    <property type="match status" value="1"/>
</dbReference>
<evidence type="ECO:0000256" key="1">
    <source>
        <dbReference type="SAM" id="MobiDB-lite"/>
    </source>
</evidence>